<sequence>MAEQISFLPDDPSPKDSSASPETAPVDKDRVVAYAGHQHIITDRTLTLEQIRQMMERLYPELSKDRCEMTYNAKTGLIVPIVKGSRKGAGGR</sequence>
<dbReference type="EMBL" id="FWWY01000002">
    <property type="protein sequence ID" value="SMC08092.1"/>
    <property type="molecule type" value="Genomic_DNA"/>
</dbReference>
<keyword evidence="3" id="KW-1185">Reference proteome</keyword>
<name>A0A1W1WPF3_SULTA</name>
<dbReference type="RefSeq" id="WP_084662130.1">
    <property type="nucleotide sequence ID" value="NZ_FWWY01000002.1"/>
</dbReference>
<proteinExistence type="predicted"/>
<organism evidence="2 3">
    <name type="scientific">Sulfobacillus thermosulfidooxidans (strain DSM 9293 / VKM B-1269 / AT-1)</name>
    <dbReference type="NCBI Taxonomy" id="929705"/>
    <lineage>
        <taxon>Bacteria</taxon>
        <taxon>Bacillati</taxon>
        <taxon>Bacillota</taxon>
        <taxon>Clostridia</taxon>
        <taxon>Eubacteriales</taxon>
        <taxon>Clostridiales Family XVII. Incertae Sedis</taxon>
        <taxon>Sulfobacillus</taxon>
    </lineage>
</organism>
<evidence type="ECO:0000313" key="3">
    <source>
        <dbReference type="Proteomes" id="UP000192660"/>
    </source>
</evidence>
<dbReference type="Proteomes" id="UP000192660">
    <property type="component" value="Unassembled WGS sequence"/>
</dbReference>
<dbReference type="AlphaFoldDB" id="A0A1W1WPF3"/>
<feature type="region of interest" description="Disordered" evidence="1">
    <location>
        <begin position="1"/>
        <end position="26"/>
    </location>
</feature>
<gene>
    <name evidence="2" type="ORF">SAMN00768000_3645</name>
</gene>
<evidence type="ECO:0000256" key="1">
    <source>
        <dbReference type="SAM" id="MobiDB-lite"/>
    </source>
</evidence>
<accession>A0A1W1WPF3</accession>
<evidence type="ECO:0000313" key="2">
    <source>
        <dbReference type="EMBL" id="SMC08092.1"/>
    </source>
</evidence>
<reference evidence="3" key="1">
    <citation type="submission" date="2017-04" db="EMBL/GenBank/DDBJ databases">
        <authorList>
            <person name="Varghese N."/>
            <person name="Submissions S."/>
        </authorList>
    </citation>
    <scope>NUCLEOTIDE SEQUENCE [LARGE SCALE GENOMIC DNA]</scope>
    <source>
        <strain evidence="3">DSM 9293</strain>
    </source>
</reference>
<protein>
    <submittedName>
        <fullName evidence="2">Uncharacterized protein</fullName>
    </submittedName>
</protein>
<dbReference type="OrthoDB" id="1956305at2"/>